<sequence>MSALLPVEEAQARLLALRPPLAGENVAFCDALGRYLAEDVVALRDQPAAPLSAMDGYAVRCADLPGPWTIAGESAAGGPPAHALAAGEAMRIFTGAMLPEGADTVVIQEDVAAEGGRLALTTSDAIRERQHVRARASDFAAGERLLAAGTRLTPGAIAAAVMSGASQLRVGGRPRVAILTTGDELVQPGRPLAPGQIPDSNGVMLAAMLAGEPARTGLPLHVGDARARIAAALQDLARHHDVIVTVGGASVGDHDHVQGALGDAGGRVDFWKVAMKPGKPLIAGTLGDALLLGLPGNPASAFVTATLFLLPLVRHLAGAASPLPPVLSAPLAKPLGPGKTRRDYLRARLDRGALHLFDGQDSGRTFPLGGADALAIREIGAPARAAGEPADYIAIA</sequence>
<evidence type="ECO:0000256" key="1">
    <source>
        <dbReference type="ARBA" id="ARBA00001946"/>
    </source>
</evidence>
<dbReference type="InterPro" id="IPR036425">
    <property type="entry name" value="MoaB/Mog-like_dom_sf"/>
</dbReference>
<name>A0A239L5E2_9SPHN</name>
<dbReference type="SUPFAM" id="SSF53218">
    <property type="entry name" value="Molybdenum cofactor biosynthesis proteins"/>
    <property type="match status" value="1"/>
</dbReference>
<comment type="function">
    <text evidence="2 11">Catalyzes the insertion of molybdate into adenylated molybdopterin with the concomitant release of AMP.</text>
</comment>
<evidence type="ECO:0000313" key="13">
    <source>
        <dbReference type="EMBL" id="SNT25826.1"/>
    </source>
</evidence>
<keyword evidence="5 11" id="KW-0500">Molybdenum</keyword>
<dbReference type="InterPro" id="IPR001453">
    <property type="entry name" value="MoaB/Mog_dom"/>
</dbReference>
<keyword evidence="8 11" id="KW-0460">Magnesium</keyword>
<dbReference type="InterPro" id="IPR038987">
    <property type="entry name" value="MoeA-like"/>
</dbReference>
<dbReference type="SMART" id="SM00852">
    <property type="entry name" value="MoCF_biosynth"/>
    <property type="match status" value="1"/>
</dbReference>
<dbReference type="CDD" id="cd00887">
    <property type="entry name" value="MoeA"/>
    <property type="match status" value="1"/>
</dbReference>
<dbReference type="GO" id="GO:0061599">
    <property type="term" value="F:molybdopterin molybdotransferase activity"/>
    <property type="evidence" value="ECO:0007669"/>
    <property type="project" value="UniProtKB-UniRule"/>
</dbReference>
<dbReference type="Pfam" id="PF03453">
    <property type="entry name" value="MoeA_N"/>
    <property type="match status" value="1"/>
</dbReference>
<evidence type="ECO:0000256" key="7">
    <source>
        <dbReference type="ARBA" id="ARBA00022723"/>
    </source>
</evidence>
<dbReference type="NCBIfam" id="TIGR00177">
    <property type="entry name" value="molyb_syn"/>
    <property type="match status" value="1"/>
</dbReference>
<evidence type="ECO:0000256" key="11">
    <source>
        <dbReference type="RuleBase" id="RU365090"/>
    </source>
</evidence>
<gene>
    <name evidence="13" type="ORF">SAMN06295955_11965</name>
</gene>
<comment type="catalytic activity">
    <reaction evidence="10">
        <text>adenylyl-molybdopterin + molybdate = Mo-molybdopterin + AMP + H(+)</text>
        <dbReference type="Rhea" id="RHEA:35047"/>
        <dbReference type="ChEBI" id="CHEBI:15378"/>
        <dbReference type="ChEBI" id="CHEBI:36264"/>
        <dbReference type="ChEBI" id="CHEBI:62727"/>
        <dbReference type="ChEBI" id="CHEBI:71302"/>
        <dbReference type="ChEBI" id="CHEBI:456215"/>
        <dbReference type="EC" id="2.10.1.1"/>
    </reaction>
</comment>
<keyword evidence="14" id="KW-1185">Reference proteome</keyword>
<dbReference type="Pfam" id="PF03454">
    <property type="entry name" value="MoeA_C"/>
    <property type="match status" value="1"/>
</dbReference>
<dbReference type="AlphaFoldDB" id="A0A239L5E2"/>
<dbReference type="Gene3D" id="3.90.105.10">
    <property type="entry name" value="Molybdopterin biosynthesis moea protein, domain 2"/>
    <property type="match status" value="1"/>
</dbReference>
<evidence type="ECO:0000256" key="6">
    <source>
        <dbReference type="ARBA" id="ARBA00022679"/>
    </source>
</evidence>
<keyword evidence="7 11" id="KW-0479">Metal-binding</keyword>
<dbReference type="GO" id="GO:0006777">
    <property type="term" value="P:Mo-molybdopterin cofactor biosynthetic process"/>
    <property type="evidence" value="ECO:0007669"/>
    <property type="project" value="UniProtKB-UniRule"/>
</dbReference>
<dbReference type="SUPFAM" id="SSF63867">
    <property type="entry name" value="MoeA C-terminal domain-like"/>
    <property type="match status" value="1"/>
</dbReference>
<accession>A0A239L5E2</accession>
<dbReference type="OrthoDB" id="9804758at2"/>
<dbReference type="UniPathway" id="UPA00344"/>
<dbReference type="Gene3D" id="3.40.980.10">
    <property type="entry name" value="MoaB/Mog-like domain"/>
    <property type="match status" value="1"/>
</dbReference>
<evidence type="ECO:0000313" key="14">
    <source>
        <dbReference type="Proteomes" id="UP000198339"/>
    </source>
</evidence>
<dbReference type="GO" id="GO:0005829">
    <property type="term" value="C:cytosol"/>
    <property type="evidence" value="ECO:0007669"/>
    <property type="project" value="TreeGrafter"/>
</dbReference>
<evidence type="ECO:0000256" key="4">
    <source>
        <dbReference type="ARBA" id="ARBA00010763"/>
    </source>
</evidence>
<dbReference type="InterPro" id="IPR005110">
    <property type="entry name" value="MoeA_linker/N"/>
</dbReference>
<evidence type="ECO:0000256" key="10">
    <source>
        <dbReference type="ARBA" id="ARBA00047317"/>
    </source>
</evidence>
<dbReference type="InterPro" id="IPR036135">
    <property type="entry name" value="MoeA_linker/N_sf"/>
</dbReference>
<dbReference type="Gene3D" id="2.170.190.11">
    <property type="entry name" value="Molybdopterin biosynthesis moea protein, domain 3"/>
    <property type="match status" value="1"/>
</dbReference>
<comment type="pathway">
    <text evidence="3 11">Cofactor biosynthesis; molybdopterin biosynthesis.</text>
</comment>
<dbReference type="Pfam" id="PF00994">
    <property type="entry name" value="MoCF_biosynth"/>
    <property type="match status" value="1"/>
</dbReference>
<dbReference type="GO" id="GO:0046872">
    <property type="term" value="F:metal ion binding"/>
    <property type="evidence" value="ECO:0007669"/>
    <property type="project" value="UniProtKB-UniRule"/>
</dbReference>
<dbReference type="EMBL" id="FZPA01000019">
    <property type="protein sequence ID" value="SNT25826.1"/>
    <property type="molecule type" value="Genomic_DNA"/>
</dbReference>
<organism evidence="13 14">
    <name type="scientific">Sphingopyxis indica</name>
    <dbReference type="NCBI Taxonomy" id="436663"/>
    <lineage>
        <taxon>Bacteria</taxon>
        <taxon>Pseudomonadati</taxon>
        <taxon>Pseudomonadota</taxon>
        <taxon>Alphaproteobacteria</taxon>
        <taxon>Sphingomonadales</taxon>
        <taxon>Sphingomonadaceae</taxon>
        <taxon>Sphingopyxis</taxon>
    </lineage>
</organism>
<dbReference type="SUPFAM" id="SSF63882">
    <property type="entry name" value="MoeA N-terminal region -like"/>
    <property type="match status" value="1"/>
</dbReference>
<dbReference type="InterPro" id="IPR005111">
    <property type="entry name" value="MoeA_C_domain_IV"/>
</dbReference>
<dbReference type="RefSeq" id="WP_089217329.1">
    <property type="nucleotide sequence ID" value="NZ_FZPA01000019.1"/>
</dbReference>
<evidence type="ECO:0000256" key="9">
    <source>
        <dbReference type="ARBA" id="ARBA00023150"/>
    </source>
</evidence>
<protein>
    <recommendedName>
        <fullName evidence="11">Molybdopterin molybdenumtransferase</fullName>
        <ecNumber evidence="11">2.10.1.1</ecNumber>
    </recommendedName>
</protein>
<proteinExistence type="inferred from homology"/>
<feature type="domain" description="MoaB/Mog" evidence="12">
    <location>
        <begin position="177"/>
        <end position="315"/>
    </location>
</feature>
<reference evidence="13 14" key="1">
    <citation type="submission" date="2017-06" db="EMBL/GenBank/DDBJ databases">
        <authorList>
            <person name="Kim H.J."/>
            <person name="Triplett B.A."/>
        </authorList>
    </citation>
    <scope>NUCLEOTIDE SEQUENCE [LARGE SCALE GENOMIC DNA]</scope>
    <source>
        <strain evidence="13 14">DS15</strain>
    </source>
</reference>
<dbReference type="EC" id="2.10.1.1" evidence="11"/>
<dbReference type="NCBIfam" id="NF045515">
    <property type="entry name" value="Glp_gephyrin"/>
    <property type="match status" value="1"/>
</dbReference>
<evidence type="ECO:0000256" key="3">
    <source>
        <dbReference type="ARBA" id="ARBA00005046"/>
    </source>
</evidence>
<keyword evidence="9 11" id="KW-0501">Molybdenum cofactor biosynthesis</keyword>
<evidence type="ECO:0000256" key="2">
    <source>
        <dbReference type="ARBA" id="ARBA00002901"/>
    </source>
</evidence>
<dbReference type="PANTHER" id="PTHR10192:SF5">
    <property type="entry name" value="GEPHYRIN"/>
    <property type="match status" value="1"/>
</dbReference>
<dbReference type="Gene3D" id="2.40.340.10">
    <property type="entry name" value="MoeA, C-terminal, domain IV"/>
    <property type="match status" value="1"/>
</dbReference>
<keyword evidence="6 11" id="KW-0808">Transferase</keyword>
<dbReference type="InterPro" id="IPR036688">
    <property type="entry name" value="MoeA_C_domain_IV_sf"/>
</dbReference>
<dbReference type="FunFam" id="3.40.980.10:FF:000004">
    <property type="entry name" value="Molybdopterin molybdenumtransferase"/>
    <property type="match status" value="1"/>
</dbReference>
<comment type="similarity">
    <text evidence="4 11">Belongs to the MoeA family.</text>
</comment>
<evidence type="ECO:0000256" key="8">
    <source>
        <dbReference type="ARBA" id="ARBA00022842"/>
    </source>
</evidence>
<comment type="cofactor">
    <cofactor evidence="1 11">
        <name>Mg(2+)</name>
        <dbReference type="ChEBI" id="CHEBI:18420"/>
    </cofactor>
</comment>
<evidence type="ECO:0000259" key="12">
    <source>
        <dbReference type="SMART" id="SM00852"/>
    </source>
</evidence>
<dbReference type="PANTHER" id="PTHR10192">
    <property type="entry name" value="MOLYBDOPTERIN BIOSYNTHESIS PROTEIN"/>
    <property type="match status" value="1"/>
</dbReference>
<dbReference type="Proteomes" id="UP000198339">
    <property type="component" value="Unassembled WGS sequence"/>
</dbReference>
<evidence type="ECO:0000256" key="5">
    <source>
        <dbReference type="ARBA" id="ARBA00022505"/>
    </source>
</evidence>